<organism evidence="2 3">
    <name type="scientific">Meripilus lineatus</name>
    <dbReference type="NCBI Taxonomy" id="2056292"/>
    <lineage>
        <taxon>Eukaryota</taxon>
        <taxon>Fungi</taxon>
        <taxon>Dikarya</taxon>
        <taxon>Basidiomycota</taxon>
        <taxon>Agaricomycotina</taxon>
        <taxon>Agaricomycetes</taxon>
        <taxon>Polyporales</taxon>
        <taxon>Meripilaceae</taxon>
        <taxon>Meripilus</taxon>
    </lineage>
</organism>
<evidence type="ECO:0000313" key="2">
    <source>
        <dbReference type="EMBL" id="KAJ3489604.1"/>
    </source>
</evidence>
<name>A0AAD5VEW2_9APHY</name>
<keyword evidence="3" id="KW-1185">Reference proteome</keyword>
<comment type="caution">
    <text evidence="2">The sequence shown here is derived from an EMBL/GenBank/DDBJ whole genome shotgun (WGS) entry which is preliminary data.</text>
</comment>
<evidence type="ECO:0000259" key="1">
    <source>
        <dbReference type="Pfam" id="PF20236"/>
    </source>
</evidence>
<reference evidence="2" key="1">
    <citation type="submission" date="2022-07" db="EMBL/GenBank/DDBJ databases">
        <title>Genome Sequence of Physisporinus lineatus.</title>
        <authorList>
            <person name="Buettner E."/>
        </authorList>
    </citation>
    <scope>NUCLEOTIDE SEQUENCE</scope>
    <source>
        <strain evidence="2">VT162</strain>
    </source>
</reference>
<accession>A0AAD5VEW2</accession>
<protein>
    <recommendedName>
        <fullName evidence="1">DUF6593 domain-containing protein</fullName>
    </recommendedName>
</protein>
<evidence type="ECO:0000313" key="3">
    <source>
        <dbReference type="Proteomes" id="UP001212997"/>
    </source>
</evidence>
<dbReference type="Pfam" id="PF20236">
    <property type="entry name" value="DUF6593"/>
    <property type="match status" value="1"/>
</dbReference>
<feature type="domain" description="DUF6593" evidence="1">
    <location>
        <begin position="85"/>
        <end position="202"/>
    </location>
</feature>
<proteinExistence type="predicted"/>
<dbReference type="EMBL" id="JANAWD010000042">
    <property type="protein sequence ID" value="KAJ3489604.1"/>
    <property type="molecule type" value="Genomic_DNA"/>
</dbReference>
<dbReference type="AlphaFoldDB" id="A0AAD5VEW2"/>
<gene>
    <name evidence="2" type="ORF">NLI96_g2034</name>
</gene>
<sequence length="231" mass="25647">MGSTESKVSSPPKQTPVVPLLDTIHNEVNEDGLPTYAPTAIPSQAVTYRFARCSPFAMVLVEDKIASPVEDRGLYHISVGVNIWMPSCTVTTVRRGSSETGSQVAQLELGLTTDPATVTIGNCCWPLNQVVVQRVSWSRSRFYRTPDGTVIKWKLGKDAWRAYLGPQLLATFTPTPPRKLTLESEAHRYSDDIVIALLILMREHLTPRAKEVGTAARMFNYAPQLFVHHDN</sequence>
<dbReference type="InterPro" id="IPR046528">
    <property type="entry name" value="DUF6593"/>
</dbReference>
<dbReference type="Proteomes" id="UP001212997">
    <property type="component" value="Unassembled WGS sequence"/>
</dbReference>